<name>A0AAV3UP58_9EURY</name>
<feature type="compositionally biased region" description="Polar residues" evidence="1">
    <location>
        <begin position="1"/>
        <end position="16"/>
    </location>
</feature>
<organism evidence="2 3">
    <name type="scientific">Haladaptatus pallidirubidus</name>
    <dbReference type="NCBI Taxonomy" id="1008152"/>
    <lineage>
        <taxon>Archaea</taxon>
        <taxon>Methanobacteriati</taxon>
        <taxon>Methanobacteriota</taxon>
        <taxon>Stenosarchaea group</taxon>
        <taxon>Halobacteria</taxon>
        <taxon>Halobacteriales</taxon>
        <taxon>Haladaptataceae</taxon>
        <taxon>Haladaptatus</taxon>
    </lineage>
</organism>
<dbReference type="RefSeq" id="WP_227773411.1">
    <property type="nucleotide sequence ID" value="NZ_BAABKX010000018.1"/>
</dbReference>
<comment type="caution">
    <text evidence="2">The sequence shown here is derived from an EMBL/GenBank/DDBJ whole genome shotgun (WGS) entry which is preliminary data.</text>
</comment>
<gene>
    <name evidence="2" type="ORF">GCM10025751_45360</name>
</gene>
<sequence>MFDNLFRNNDTSNGESADSDHNEQDTDETPDDLRAPTGEPYQITSTKND</sequence>
<dbReference type="Proteomes" id="UP001501729">
    <property type="component" value="Unassembled WGS sequence"/>
</dbReference>
<evidence type="ECO:0000256" key="1">
    <source>
        <dbReference type="SAM" id="MobiDB-lite"/>
    </source>
</evidence>
<feature type="region of interest" description="Disordered" evidence="1">
    <location>
        <begin position="1"/>
        <end position="49"/>
    </location>
</feature>
<keyword evidence="3" id="KW-1185">Reference proteome</keyword>
<dbReference type="EMBL" id="BAABKX010000018">
    <property type="protein sequence ID" value="GAA5060338.1"/>
    <property type="molecule type" value="Genomic_DNA"/>
</dbReference>
<dbReference type="GeneID" id="68613602"/>
<reference evidence="2 3" key="1">
    <citation type="journal article" date="2019" name="Int. J. Syst. Evol. Microbiol.">
        <title>The Global Catalogue of Microorganisms (GCM) 10K type strain sequencing project: providing services to taxonomists for standard genome sequencing and annotation.</title>
        <authorList>
            <consortium name="The Broad Institute Genomics Platform"/>
            <consortium name="The Broad Institute Genome Sequencing Center for Infectious Disease"/>
            <person name="Wu L."/>
            <person name="Ma J."/>
        </authorList>
    </citation>
    <scope>NUCLEOTIDE SEQUENCE [LARGE SCALE GENOMIC DNA]</scope>
    <source>
        <strain evidence="2 3">JCM 17504</strain>
    </source>
</reference>
<accession>A0AAV3UP58</accession>
<proteinExistence type="predicted"/>
<evidence type="ECO:0000313" key="2">
    <source>
        <dbReference type="EMBL" id="GAA5060338.1"/>
    </source>
</evidence>
<protein>
    <submittedName>
        <fullName evidence="2">Uncharacterized protein</fullName>
    </submittedName>
</protein>
<dbReference type="AlphaFoldDB" id="A0AAV3UP58"/>
<evidence type="ECO:0000313" key="3">
    <source>
        <dbReference type="Proteomes" id="UP001501729"/>
    </source>
</evidence>